<dbReference type="SMART" id="SM00382">
    <property type="entry name" value="AAA"/>
    <property type="match status" value="1"/>
</dbReference>
<evidence type="ECO:0000256" key="5">
    <source>
        <dbReference type="ARBA" id="ARBA00023125"/>
    </source>
</evidence>
<dbReference type="RefSeq" id="WP_209351634.1">
    <property type="nucleotide sequence ID" value="NZ_JAGIYZ010000008.1"/>
</dbReference>
<feature type="domain" description="Sigma-54 factor interaction" evidence="9">
    <location>
        <begin position="143"/>
        <end position="381"/>
    </location>
</feature>
<dbReference type="Gene3D" id="3.40.50.2300">
    <property type="match status" value="1"/>
</dbReference>
<evidence type="ECO:0000259" key="9">
    <source>
        <dbReference type="PROSITE" id="PS50045"/>
    </source>
</evidence>
<dbReference type="Pfam" id="PF02954">
    <property type="entry name" value="HTH_8"/>
    <property type="match status" value="1"/>
</dbReference>
<dbReference type="SMART" id="SM00448">
    <property type="entry name" value="REC"/>
    <property type="match status" value="1"/>
</dbReference>
<keyword evidence="5" id="KW-0238">DNA-binding</keyword>
<proteinExistence type="predicted"/>
<evidence type="ECO:0000256" key="4">
    <source>
        <dbReference type="ARBA" id="ARBA00023015"/>
    </source>
</evidence>
<evidence type="ECO:0000313" key="11">
    <source>
        <dbReference type="EMBL" id="MBP0464260.1"/>
    </source>
</evidence>
<evidence type="ECO:0000313" key="12">
    <source>
        <dbReference type="Proteomes" id="UP000680815"/>
    </source>
</evidence>
<dbReference type="Gene3D" id="1.10.10.60">
    <property type="entry name" value="Homeodomain-like"/>
    <property type="match status" value="1"/>
</dbReference>
<keyword evidence="12" id="KW-1185">Reference proteome</keyword>
<evidence type="ECO:0000259" key="10">
    <source>
        <dbReference type="PROSITE" id="PS50110"/>
    </source>
</evidence>
<dbReference type="PROSITE" id="PS50045">
    <property type="entry name" value="SIGMA54_INTERACT_4"/>
    <property type="match status" value="1"/>
</dbReference>
<evidence type="ECO:0000256" key="7">
    <source>
        <dbReference type="ARBA" id="ARBA00023163"/>
    </source>
</evidence>
<dbReference type="PROSITE" id="PS50110">
    <property type="entry name" value="RESPONSE_REGULATORY"/>
    <property type="match status" value="1"/>
</dbReference>
<dbReference type="PRINTS" id="PR01590">
    <property type="entry name" value="HTHFIS"/>
</dbReference>
<comment type="caution">
    <text evidence="11">The sequence shown here is derived from an EMBL/GenBank/DDBJ whole genome shotgun (WGS) entry which is preliminary data.</text>
</comment>
<keyword evidence="8" id="KW-0597">Phosphoprotein</keyword>
<dbReference type="InterPro" id="IPR025944">
    <property type="entry name" value="Sigma_54_int_dom_CS"/>
</dbReference>
<dbReference type="Pfam" id="PF25601">
    <property type="entry name" value="AAA_lid_14"/>
    <property type="match status" value="1"/>
</dbReference>
<dbReference type="PROSITE" id="PS00676">
    <property type="entry name" value="SIGMA54_INTERACT_2"/>
    <property type="match status" value="1"/>
</dbReference>
<keyword evidence="6" id="KW-0010">Activator</keyword>
<dbReference type="InterPro" id="IPR002197">
    <property type="entry name" value="HTH_Fis"/>
</dbReference>
<dbReference type="InterPro" id="IPR001789">
    <property type="entry name" value="Sig_transdc_resp-reg_receiver"/>
</dbReference>
<keyword evidence="3" id="KW-0902">Two-component regulatory system</keyword>
<keyword evidence="1" id="KW-0547">Nucleotide-binding</keyword>
<dbReference type="InterPro" id="IPR027417">
    <property type="entry name" value="P-loop_NTPase"/>
</dbReference>
<dbReference type="InterPro" id="IPR025943">
    <property type="entry name" value="Sigma_54_int_dom_ATP-bd_2"/>
</dbReference>
<dbReference type="PROSITE" id="PS00688">
    <property type="entry name" value="SIGMA54_INTERACT_3"/>
    <property type="match status" value="1"/>
</dbReference>
<keyword evidence="4" id="KW-0805">Transcription regulation</keyword>
<accession>A0ABS4ASC2</accession>
<dbReference type="InterPro" id="IPR009057">
    <property type="entry name" value="Homeodomain-like_sf"/>
</dbReference>
<dbReference type="InterPro" id="IPR011006">
    <property type="entry name" value="CheY-like_superfamily"/>
</dbReference>
<dbReference type="SUPFAM" id="SSF52540">
    <property type="entry name" value="P-loop containing nucleoside triphosphate hydrolases"/>
    <property type="match status" value="1"/>
</dbReference>
<organism evidence="11 12">
    <name type="scientific">Roseomonas nitratireducens</name>
    <dbReference type="NCBI Taxonomy" id="2820810"/>
    <lineage>
        <taxon>Bacteria</taxon>
        <taxon>Pseudomonadati</taxon>
        <taxon>Pseudomonadota</taxon>
        <taxon>Alphaproteobacteria</taxon>
        <taxon>Acetobacterales</taxon>
        <taxon>Roseomonadaceae</taxon>
        <taxon>Roseomonas</taxon>
    </lineage>
</organism>
<feature type="modified residue" description="4-aspartylphosphate" evidence="8">
    <location>
        <position position="53"/>
    </location>
</feature>
<dbReference type="Pfam" id="PF00158">
    <property type="entry name" value="Sigma54_activat"/>
    <property type="match status" value="1"/>
</dbReference>
<keyword evidence="7" id="KW-0804">Transcription</keyword>
<sequence length="473" mass="51892">MSHAVLVIEDEGTLARNIGRYLSRADFEVRLAATLREGWAAFDEFRPDVVLLDLALPDGNGLDLLARIRGQDRNAKVIILTGHGTIENAVEAMRSGAVDYLTKPVALGELRLLLDRVLGQERMEEALSYFQGREAREGGLGAILGASAPIAALREQIVRLIKAERSLPPDEAPPPVLIRGETGTGKELIARALHFDGARAARPFIELNCSALPAQLIEGELFGHERGAFTDAREKRIGLIEAAHGGTLFLDEIGDVEPSVQAKLLKVLEDRTVRRLGAVRERQVDLRIVAATHRPLEEFVREGRFRADLYYRLSVVTLTAPPLRERQEDVELMARHFLTQQARRYGRDALTLDEGAAAALRRHHWPGNVRELRNVMEQAVLSAGPDGVVRAAHLAFARMGGEAAPAVAVAMAAPAAPMAIGEQTLPEMEREVLLRALQRTAGNVSRAARDLGISRDTMRYRMTKYGLDAPDVG</sequence>
<dbReference type="PROSITE" id="PS00675">
    <property type="entry name" value="SIGMA54_INTERACT_1"/>
    <property type="match status" value="1"/>
</dbReference>
<dbReference type="InterPro" id="IPR002078">
    <property type="entry name" value="Sigma_54_int"/>
</dbReference>
<dbReference type="Gene3D" id="1.10.8.60">
    <property type="match status" value="1"/>
</dbReference>
<evidence type="ECO:0000256" key="6">
    <source>
        <dbReference type="ARBA" id="ARBA00023159"/>
    </source>
</evidence>
<dbReference type="EMBL" id="JAGIYZ010000008">
    <property type="protein sequence ID" value="MBP0464260.1"/>
    <property type="molecule type" value="Genomic_DNA"/>
</dbReference>
<evidence type="ECO:0000256" key="1">
    <source>
        <dbReference type="ARBA" id="ARBA00022741"/>
    </source>
</evidence>
<dbReference type="Pfam" id="PF00072">
    <property type="entry name" value="Response_reg"/>
    <property type="match status" value="1"/>
</dbReference>
<name>A0ABS4ASC2_9PROT</name>
<dbReference type="InterPro" id="IPR025662">
    <property type="entry name" value="Sigma_54_int_dom_ATP-bd_1"/>
</dbReference>
<keyword evidence="2" id="KW-0067">ATP-binding</keyword>
<dbReference type="Proteomes" id="UP000680815">
    <property type="component" value="Unassembled WGS sequence"/>
</dbReference>
<dbReference type="InterPro" id="IPR058031">
    <property type="entry name" value="AAA_lid_NorR"/>
</dbReference>
<feature type="domain" description="Response regulatory" evidence="10">
    <location>
        <begin position="4"/>
        <end position="118"/>
    </location>
</feature>
<dbReference type="PANTHER" id="PTHR32071">
    <property type="entry name" value="TRANSCRIPTIONAL REGULATORY PROTEIN"/>
    <property type="match status" value="1"/>
</dbReference>
<evidence type="ECO:0000256" key="8">
    <source>
        <dbReference type="PROSITE-ProRule" id="PRU00169"/>
    </source>
</evidence>
<dbReference type="SUPFAM" id="SSF52172">
    <property type="entry name" value="CheY-like"/>
    <property type="match status" value="1"/>
</dbReference>
<evidence type="ECO:0000256" key="2">
    <source>
        <dbReference type="ARBA" id="ARBA00022840"/>
    </source>
</evidence>
<dbReference type="InterPro" id="IPR003593">
    <property type="entry name" value="AAA+_ATPase"/>
</dbReference>
<dbReference type="SUPFAM" id="SSF46689">
    <property type="entry name" value="Homeodomain-like"/>
    <property type="match status" value="1"/>
</dbReference>
<dbReference type="Gene3D" id="3.40.50.300">
    <property type="entry name" value="P-loop containing nucleotide triphosphate hydrolases"/>
    <property type="match status" value="1"/>
</dbReference>
<dbReference type="CDD" id="cd00009">
    <property type="entry name" value="AAA"/>
    <property type="match status" value="1"/>
</dbReference>
<protein>
    <submittedName>
        <fullName evidence="11">Sigma-54-dependent Fis family transcriptional regulator</fullName>
    </submittedName>
</protein>
<gene>
    <name evidence="11" type="ORF">J5Y09_10075</name>
</gene>
<reference evidence="11 12" key="1">
    <citation type="submission" date="2021-03" db="EMBL/GenBank/DDBJ databases">
        <authorList>
            <person name="So Y."/>
        </authorList>
    </citation>
    <scope>NUCLEOTIDE SEQUENCE [LARGE SCALE GENOMIC DNA]</scope>
    <source>
        <strain evidence="11 12">PWR1</strain>
    </source>
</reference>
<evidence type="ECO:0000256" key="3">
    <source>
        <dbReference type="ARBA" id="ARBA00023012"/>
    </source>
</evidence>